<evidence type="ECO:0000256" key="1">
    <source>
        <dbReference type="ARBA" id="ARBA00008635"/>
    </source>
</evidence>
<dbReference type="InterPro" id="IPR007837">
    <property type="entry name" value="DinB"/>
</dbReference>
<evidence type="ECO:0000313" key="5">
    <source>
        <dbReference type="Proteomes" id="UP000564385"/>
    </source>
</evidence>
<dbReference type="AlphaFoldDB" id="A0A852VHU2"/>
<dbReference type="GO" id="GO:0046872">
    <property type="term" value="F:metal ion binding"/>
    <property type="evidence" value="ECO:0007669"/>
    <property type="project" value="UniProtKB-KW"/>
</dbReference>
<evidence type="ECO:0000313" key="4">
    <source>
        <dbReference type="EMBL" id="NYF89066.1"/>
    </source>
</evidence>
<proteinExistence type="inferred from homology"/>
<sequence length="168" mass="19180">MPTSHLRELLLAHTGYSAWATRQVLEACSSLTEEELARDLGFSHSSLLQTFRHSHDAERVWLDRLVAVGKGRLPLGPAPEHSFESLVQSWPGLWEGYRRWLDGASEEDLTFELCTVLPDDAVFCVPRWQIVLHAINHSSFHRGQIITMLRGFELQRPNTDLTAYYATH</sequence>
<reference evidence="4 5" key="1">
    <citation type="submission" date="2020-07" db="EMBL/GenBank/DDBJ databases">
        <title>Genomic Encyclopedia of Type Strains, Phase IV (KMG-V): Genome sequencing to study the core and pangenomes of soil and plant-associated prokaryotes.</title>
        <authorList>
            <person name="Whitman W."/>
        </authorList>
    </citation>
    <scope>NUCLEOTIDE SEQUENCE [LARGE SCALE GENOMIC DNA]</scope>
    <source>
        <strain evidence="4 5">M8UP22</strain>
    </source>
</reference>
<dbReference type="Proteomes" id="UP000564385">
    <property type="component" value="Unassembled WGS sequence"/>
</dbReference>
<comment type="similarity">
    <text evidence="1">Belongs to the DinB family.</text>
</comment>
<name>A0A852VHU2_9BACT</name>
<feature type="binding site" evidence="3">
    <location>
        <position position="137"/>
    </location>
    <ligand>
        <name>a divalent metal cation</name>
        <dbReference type="ChEBI" id="CHEBI:60240"/>
    </ligand>
</feature>
<dbReference type="PANTHER" id="PTHR37302">
    <property type="entry name" value="SLR1116 PROTEIN"/>
    <property type="match status" value="1"/>
</dbReference>
<dbReference type="EMBL" id="JACCCU010000001">
    <property type="protein sequence ID" value="NYF89066.1"/>
    <property type="molecule type" value="Genomic_DNA"/>
</dbReference>
<comment type="caution">
    <text evidence="4">The sequence shown here is derived from an EMBL/GenBank/DDBJ whole genome shotgun (WGS) entry which is preliminary data.</text>
</comment>
<dbReference type="Pfam" id="PF05163">
    <property type="entry name" value="DinB"/>
    <property type="match status" value="1"/>
</dbReference>
<feature type="binding site" evidence="3">
    <location>
        <position position="141"/>
    </location>
    <ligand>
        <name>a divalent metal cation</name>
        <dbReference type="ChEBI" id="CHEBI:60240"/>
    </ligand>
</feature>
<accession>A0A852VHU2</accession>
<organism evidence="4 5">
    <name type="scientific">Tunturiibacter lichenicola</name>
    <dbReference type="NCBI Taxonomy" id="2051959"/>
    <lineage>
        <taxon>Bacteria</taxon>
        <taxon>Pseudomonadati</taxon>
        <taxon>Acidobacteriota</taxon>
        <taxon>Terriglobia</taxon>
        <taxon>Terriglobales</taxon>
        <taxon>Acidobacteriaceae</taxon>
        <taxon>Tunturiibacter</taxon>
    </lineage>
</organism>
<gene>
    <name evidence="4" type="ORF">HDF08_001133</name>
</gene>
<dbReference type="Gene3D" id="1.20.120.450">
    <property type="entry name" value="dinb family like domain"/>
    <property type="match status" value="1"/>
</dbReference>
<evidence type="ECO:0000256" key="3">
    <source>
        <dbReference type="PIRSR" id="PIRSR607837-1"/>
    </source>
</evidence>
<protein>
    <submittedName>
        <fullName evidence="4">Damage-inducible protein DinB</fullName>
    </submittedName>
</protein>
<dbReference type="InterPro" id="IPR034660">
    <property type="entry name" value="DinB/YfiT-like"/>
</dbReference>
<feature type="binding site" evidence="3">
    <location>
        <position position="53"/>
    </location>
    <ligand>
        <name>a divalent metal cation</name>
        <dbReference type="ChEBI" id="CHEBI:60240"/>
    </ligand>
</feature>
<dbReference type="PANTHER" id="PTHR37302:SF3">
    <property type="entry name" value="DAMAGE-INDUCIBLE PROTEIN DINB"/>
    <property type="match status" value="1"/>
</dbReference>
<keyword evidence="2 3" id="KW-0479">Metal-binding</keyword>
<dbReference type="SUPFAM" id="SSF109854">
    <property type="entry name" value="DinB/YfiT-like putative metalloenzymes"/>
    <property type="match status" value="1"/>
</dbReference>
<evidence type="ECO:0000256" key="2">
    <source>
        <dbReference type="ARBA" id="ARBA00022723"/>
    </source>
</evidence>